<dbReference type="STRING" id="1798553.A3H70_01950"/>
<dbReference type="PANTHER" id="PTHR43318:SF2">
    <property type="entry name" value="UDP-N-ACETYLGLUCOSAMINE 4,6-DEHYDRATASE (INVERTING)"/>
    <property type="match status" value="1"/>
</dbReference>
<accession>A0A1G2BST5</accession>
<evidence type="ECO:0000259" key="2">
    <source>
        <dbReference type="Pfam" id="PF02719"/>
    </source>
</evidence>
<evidence type="ECO:0000256" key="1">
    <source>
        <dbReference type="ARBA" id="ARBA00007430"/>
    </source>
</evidence>
<evidence type="ECO:0000313" key="4">
    <source>
        <dbReference type="Proteomes" id="UP000178109"/>
    </source>
</evidence>
<dbReference type="CDD" id="cd05237">
    <property type="entry name" value="UDP_invert_4-6DH_SDR_e"/>
    <property type="match status" value="1"/>
</dbReference>
<dbReference type="InterPro" id="IPR020025">
    <property type="entry name" value="PseB"/>
</dbReference>
<dbReference type="Proteomes" id="UP000178109">
    <property type="component" value="Unassembled WGS sequence"/>
</dbReference>
<dbReference type="SUPFAM" id="SSF51735">
    <property type="entry name" value="NAD(P)-binding Rossmann-fold domains"/>
    <property type="match status" value="1"/>
</dbReference>
<dbReference type="Gene3D" id="3.40.50.720">
    <property type="entry name" value="NAD(P)-binding Rossmann-like Domain"/>
    <property type="match status" value="1"/>
</dbReference>
<comment type="similarity">
    <text evidence="1">Belongs to the polysaccharide synthase family.</text>
</comment>
<dbReference type="InterPro" id="IPR003869">
    <property type="entry name" value="Polysac_CapD-like"/>
</dbReference>
<dbReference type="InterPro" id="IPR036291">
    <property type="entry name" value="NAD(P)-bd_dom_sf"/>
</dbReference>
<protein>
    <submittedName>
        <fullName evidence="3">UDP-N-acetylglucosamine 4,6-dehydratase (Inverting)</fullName>
    </submittedName>
</protein>
<reference evidence="3 4" key="1">
    <citation type="journal article" date="2016" name="Nat. Commun.">
        <title>Thousands of microbial genomes shed light on interconnected biogeochemical processes in an aquifer system.</title>
        <authorList>
            <person name="Anantharaman K."/>
            <person name="Brown C.T."/>
            <person name="Hug L.A."/>
            <person name="Sharon I."/>
            <person name="Castelle C.J."/>
            <person name="Probst A.J."/>
            <person name="Thomas B.C."/>
            <person name="Singh A."/>
            <person name="Wilkins M.J."/>
            <person name="Karaoz U."/>
            <person name="Brodie E.L."/>
            <person name="Williams K.H."/>
            <person name="Hubbard S.S."/>
            <person name="Banfield J.F."/>
        </authorList>
    </citation>
    <scope>NUCLEOTIDE SEQUENCE [LARGE SCALE GENOMIC DNA]</scope>
</reference>
<proteinExistence type="inferred from homology"/>
<organism evidence="3 4">
    <name type="scientific">Candidatus Komeilibacteria bacterium RIFCSPLOWO2_02_FULL_48_11</name>
    <dbReference type="NCBI Taxonomy" id="1798553"/>
    <lineage>
        <taxon>Bacteria</taxon>
        <taxon>Candidatus Komeiliibacteriota</taxon>
    </lineage>
</organism>
<gene>
    <name evidence="3" type="ORF">A3H70_01950</name>
</gene>
<dbReference type="NCBIfam" id="TIGR03589">
    <property type="entry name" value="PseB"/>
    <property type="match status" value="1"/>
</dbReference>
<dbReference type="PANTHER" id="PTHR43318">
    <property type="entry name" value="UDP-N-ACETYLGLUCOSAMINE 4,6-DEHYDRATASE"/>
    <property type="match status" value="1"/>
</dbReference>
<dbReference type="Pfam" id="PF02719">
    <property type="entry name" value="Polysacc_synt_2"/>
    <property type="match status" value="1"/>
</dbReference>
<evidence type="ECO:0000313" key="3">
    <source>
        <dbReference type="EMBL" id="OGY92028.1"/>
    </source>
</evidence>
<dbReference type="AlphaFoldDB" id="A0A1G2BST5"/>
<dbReference type="EMBL" id="MHKO01000031">
    <property type="protein sequence ID" value="OGY92028.1"/>
    <property type="molecule type" value="Genomic_DNA"/>
</dbReference>
<name>A0A1G2BST5_9BACT</name>
<dbReference type="InterPro" id="IPR051203">
    <property type="entry name" value="Polysaccharide_Synthase-Rel"/>
</dbReference>
<comment type="caution">
    <text evidence="3">The sequence shown here is derived from an EMBL/GenBank/DDBJ whole genome shotgun (WGS) entry which is preliminary data.</text>
</comment>
<feature type="domain" description="Polysaccharide biosynthesis protein CapD-like" evidence="2">
    <location>
        <begin position="9"/>
        <end position="278"/>
    </location>
</feature>
<sequence>MDFLQDKTILITGGTGSFGRNFIWYLLDNSSAKKIIVFSRDELKQSQMQEEIRGKRLRFFIGDVRDLPRLNRAFAGVDIVVHAAALKQVPMLEYNPFEAVKTNILGSQNVIEAALDRGVEKAILISTDKAAEPINLYGSTKLCAEKLFISGNSYAGAKTKFSCVRYGNVIGSRGSIVDLILNRKNKDKVFITDERMTRFWITLEQSFGLVLFALENMEGGEIFVPKIPSMRVIDLLDALAPNSIKETIGIRPGEKLHEALLTKEEAGHSLEVNNYYVVLPEFSFSGADYQKYYQQGKKLDRDFYFTSENDKERLSQEELRKIVANLKN</sequence>